<feature type="transmembrane region" description="Helical" evidence="10">
    <location>
        <begin position="189"/>
        <end position="208"/>
    </location>
</feature>
<dbReference type="OMA" id="WGKIVNK"/>
<dbReference type="InterPro" id="IPR022764">
    <property type="entry name" value="Peptidase_S54_rhomboid_dom"/>
</dbReference>
<keyword evidence="4 10" id="KW-0645">Protease</keyword>
<name>A0A388KYX1_CHABU</name>
<evidence type="ECO:0000313" key="12">
    <source>
        <dbReference type="EMBL" id="GBG75245.1"/>
    </source>
</evidence>
<reference evidence="12 13" key="1">
    <citation type="journal article" date="2018" name="Cell">
        <title>The Chara Genome: Secondary Complexity and Implications for Plant Terrestrialization.</title>
        <authorList>
            <person name="Nishiyama T."/>
            <person name="Sakayama H."/>
            <person name="Vries J.D."/>
            <person name="Buschmann H."/>
            <person name="Saint-Marcoux D."/>
            <person name="Ullrich K.K."/>
            <person name="Haas F.B."/>
            <person name="Vanderstraeten L."/>
            <person name="Becker D."/>
            <person name="Lang D."/>
            <person name="Vosolsobe S."/>
            <person name="Rombauts S."/>
            <person name="Wilhelmsson P.K.I."/>
            <person name="Janitza P."/>
            <person name="Kern R."/>
            <person name="Heyl A."/>
            <person name="Rumpler F."/>
            <person name="Villalobos L.I.A.C."/>
            <person name="Clay J.M."/>
            <person name="Skokan R."/>
            <person name="Toyoda A."/>
            <person name="Suzuki Y."/>
            <person name="Kagoshima H."/>
            <person name="Schijlen E."/>
            <person name="Tajeshwar N."/>
            <person name="Catarino B."/>
            <person name="Hetherington A.J."/>
            <person name="Saltykova A."/>
            <person name="Bonnot C."/>
            <person name="Breuninger H."/>
            <person name="Symeonidi A."/>
            <person name="Radhakrishnan G.V."/>
            <person name="Van Nieuwerburgh F."/>
            <person name="Deforce D."/>
            <person name="Chang C."/>
            <person name="Karol K.G."/>
            <person name="Hedrich R."/>
            <person name="Ulvskov P."/>
            <person name="Glockner G."/>
            <person name="Delwiche C.F."/>
            <person name="Petrasek J."/>
            <person name="Van de Peer Y."/>
            <person name="Friml J."/>
            <person name="Beilby M."/>
            <person name="Dolan L."/>
            <person name="Kohara Y."/>
            <person name="Sugano S."/>
            <person name="Fujiyama A."/>
            <person name="Delaux P.-M."/>
            <person name="Quint M."/>
            <person name="TheiBen G."/>
            <person name="Hagemann M."/>
            <person name="Harholt J."/>
            <person name="Dunand C."/>
            <person name="Zachgo S."/>
            <person name="Langdale J."/>
            <person name="Maumus F."/>
            <person name="Straeten D.V.D."/>
            <person name="Gould S.B."/>
            <person name="Rensing S.A."/>
        </authorList>
    </citation>
    <scope>NUCLEOTIDE SEQUENCE [LARGE SCALE GENOMIC DNA]</scope>
    <source>
        <strain evidence="12 13">S276</strain>
    </source>
</reference>
<dbReference type="GO" id="GO:0016020">
    <property type="term" value="C:membrane"/>
    <property type="evidence" value="ECO:0007669"/>
    <property type="project" value="UniProtKB-SubCell"/>
</dbReference>
<dbReference type="Proteomes" id="UP000265515">
    <property type="component" value="Unassembled WGS sequence"/>
</dbReference>
<organism evidence="12 13">
    <name type="scientific">Chara braunii</name>
    <name type="common">Braun's stonewort</name>
    <dbReference type="NCBI Taxonomy" id="69332"/>
    <lineage>
        <taxon>Eukaryota</taxon>
        <taxon>Viridiplantae</taxon>
        <taxon>Streptophyta</taxon>
        <taxon>Charophyceae</taxon>
        <taxon>Charales</taxon>
        <taxon>Characeae</taxon>
        <taxon>Chara</taxon>
    </lineage>
</organism>
<dbReference type="InterPro" id="IPR002610">
    <property type="entry name" value="Peptidase_S54_rhomboid-like"/>
</dbReference>
<sequence>MGVVEEPCQDVIPVHQRVWRFTWALLSFLFILWFFIVLGINHCTKQTNPNVDCAVPGLGVFSFQPLRENPLLGPSRKTFIRFGALDPRRNSLKNEQWRILTCIPLHAGLFHILVNLITLVFVGARLEREYGTLTILGVWFASALGGGLWSAILLVPENVSVGASFPTMGLVGLTVVDMLLYGDLYVNKVVAAYSLFLVSGLHIVVGLMPNVDNWGHIGGFISGFFIGLLVLTRVEPTCMSQVEGGVAVKKRIDLGFKRRVEIYRRPLRIGGTMVVGLG</sequence>
<dbReference type="InterPro" id="IPR035952">
    <property type="entry name" value="Rhomboid-like_sf"/>
</dbReference>
<gene>
    <name evidence="12" type="ORF">CBR_g19880</name>
</gene>
<dbReference type="PANTHER" id="PTHR22936">
    <property type="entry name" value="RHOMBOID-RELATED"/>
    <property type="match status" value="1"/>
</dbReference>
<feature type="transmembrane region" description="Helical" evidence="10">
    <location>
        <begin position="133"/>
        <end position="155"/>
    </location>
</feature>
<comment type="caution">
    <text evidence="10">Lacks conserved residue(s) required for the propagation of feature annotation.</text>
</comment>
<dbReference type="GO" id="GO:0004252">
    <property type="term" value="F:serine-type endopeptidase activity"/>
    <property type="evidence" value="ECO:0007669"/>
    <property type="project" value="InterPro"/>
</dbReference>
<keyword evidence="8 10" id="KW-1133">Transmembrane helix</keyword>
<comment type="catalytic activity">
    <reaction evidence="1 10">
        <text>Cleaves type-1 transmembrane domains using a catalytic dyad composed of serine and histidine that are contributed by different transmembrane domains.</text>
        <dbReference type="EC" id="3.4.21.105"/>
    </reaction>
</comment>
<comment type="similarity">
    <text evidence="3 10">Belongs to the peptidase S54 family.</text>
</comment>
<comment type="function">
    <text evidence="10">Serine protease involved in intramembrane proteolysis.</text>
</comment>
<dbReference type="AlphaFoldDB" id="A0A388KYX1"/>
<evidence type="ECO:0000256" key="7">
    <source>
        <dbReference type="ARBA" id="ARBA00022825"/>
    </source>
</evidence>
<evidence type="ECO:0000256" key="10">
    <source>
        <dbReference type="RuleBase" id="RU362115"/>
    </source>
</evidence>
<feature type="domain" description="Peptidase S54 rhomboid" evidence="11">
    <location>
        <begin position="94"/>
        <end position="231"/>
    </location>
</feature>
<accession>A0A388KYX1</accession>
<evidence type="ECO:0000256" key="8">
    <source>
        <dbReference type="ARBA" id="ARBA00022989"/>
    </source>
</evidence>
<dbReference type="Gramene" id="GBG75245">
    <property type="protein sequence ID" value="GBG75245"/>
    <property type="gene ID" value="CBR_g19880"/>
</dbReference>
<comment type="caution">
    <text evidence="12">The sequence shown here is derived from an EMBL/GenBank/DDBJ whole genome shotgun (WGS) entry which is preliminary data.</text>
</comment>
<protein>
    <recommendedName>
        <fullName evidence="10">RHOMBOID-like protein</fullName>
        <ecNumber evidence="10">3.4.21.105</ecNumber>
    </recommendedName>
</protein>
<dbReference type="EC" id="3.4.21.105" evidence="10"/>
<dbReference type="EMBL" id="BFEA01000220">
    <property type="protein sequence ID" value="GBG75245.1"/>
    <property type="molecule type" value="Genomic_DNA"/>
</dbReference>
<evidence type="ECO:0000259" key="11">
    <source>
        <dbReference type="Pfam" id="PF01694"/>
    </source>
</evidence>
<keyword evidence="7 10" id="KW-0720">Serine protease</keyword>
<dbReference type="OrthoDB" id="418595at2759"/>
<feature type="transmembrane region" description="Helical" evidence="10">
    <location>
        <begin position="97"/>
        <end position="121"/>
    </location>
</feature>
<feature type="transmembrane region" description="Helical" evidence="10">
    <location>
        <begin position="214"/>
        <end position="231"/>
    </location>
</feature>
<dbReference type="PANTHER" id="PTHR22936:SF69">
    <property type="entry name" value="RHOMBOID-LIKE PROTEIN"/>
    <property type="match status" value="1"/>
</dbReference>
<feature type="transmembrane region" description="Helical" evidence="10">
    <location>
        <begin position="21"/>
        <end position="40"/>
    </location>
</feature>
<evidence type="ECO:0000313" key="13">
    <source>
        <dbReference type="Proteomes" id="UP000265515"/>
    </source>
</evidence>
<dbReference type="STRING" id="69332.A0A388KYX1"/>
<evidence type="ECO:0000256" key="3">
    <source>
        <dbReference type="ARBA" id="ARBA00009045"/>
    </source>
</evidence>
<dbReference type="Gene3D" id="1.20.1540.10">
    <property type="entry name" value="Rhomboid-like"/>
    <property type="match status" value="1"/>
</dbReference>
<evidence type="ECO:0000256" key="9">
    <source>
        <dbReference type="ARBA" id="ARBA00023136"/>
    </source>
</evidence>
<dbReference type="SUPFAM" id="SSF144091">
    <property type="entry name" value="Rhomboid-like"/>
    <property type="match status" value="1"/>
</dbReference>
<keyword evidence="5 10" id="KW-0812">Transmembrane</keyword>
<evidence type="ECO:0000256" key="2">
    <source>
        <dbReference type="ARBA" id="ARBA00004141"/>
    </source>
</evidence>
<dbReference type="GO" id="GO:0006508">
    <property type="term" value="P:proteolysis"/>
    <property type="evidence" value="ECO:0007669"/>
    <property type="project" value="UniProtKB-KW"/>
</dbReference>
<keyword evidence="9 10" id="KW-0472">Membrane</keyword>
<dbReference type="Pfam" id="PF01694">
    <property type="entry name" value="Rhomboid"/>
    <property type="match status" value="1"/>
</dbReference>
<evidence type="ECO:0000256" key="6">
    <source>
        <dbReference type="ARBA" id="ARBA00022801"/>
    </source>
</evidence>
<evidence type="ECO:0000256" key="4">
    <source>
        <dbReference type="ARBA" id="ARBA00022670"/>
    </source>
</evidence>
<evidence type="ECO:0000256" key="1">
    <source>
        <dbReference type="ARBA" id="ARBA00000156"/>
    </source>
</evidence>
<keyword evidence="6 10" id="KW-0378">Hydrolase</keyword>
<comment type="subcellular location">
    <subcellularLocation>
        <location evidence="2 10">Membrane</location>
        <topology evidence="2 10">Multi-pass membrane protein</topology>
    </subcellularLocation>
</comment>
<evidence type="ECO:0000256" key="5">
    <source>
        <dbReference type="ARBA" id="ARBA00022692"/>
    </source>
</evidence>
<proteinExistence type="inferred from homology"/>
<keyword evidence="13" id="KW-1185">Reference proteome</keyword>
<feature type="transmembrane region" description="Helical" evidence="10">
    <location>
        <begin position="161"/>
        <end position="182"/>
    </location>
</feature>